<dbReference type="GO" id="GO:0006508">
    <property type="term" value="P:proteolysis"/>
    <property type="evidence" value="ECO:0007669"/>
    <property type="project" value="UniProtKB-KW"/>
</dbReference>
<organism evidence="3 4">
    <name type="scientific">Pseudoxanthomonas putridarboris</name>
    <dbReference type="NCBI Taxonomy" id="752605"/>
    <lineage>
        <taxon>Bacteria</taxon>
        <taxon>Pseudomonadati</taxon>
        <taxon>Pseudomonadota</taxon>
        <taxon>Gammaproteobacteria</taxon>
        <taxon>Lysobacterales</taxon>
        <taxon>Lysobacteraceae</taxon>
        <taxon>Pseudoxanthomonas</taxon>
    </lineage>
</organism>
<proteinExistence type="predicted"/>
<dbReference type="EMBL" id="JBBWWT010000002">
    <property type="protein sequence ID" value="MEL1264203.1"/>
    <property type="molecule type" value="Genomic_DNA"/>
</dbReference>
<evidence type="ECO:0000313" key="3">
    <source>
        <dbReference type="EMBL" id="MEL1264203.1"/>
    </source>
</evidence>
<accession>A0ABU9IZ16</accession>
<protein>
    <submittedName>
        <fullName evidence="3">DUF2268 domain-containing putative Zn-dependent protease</fullName>
    </submittedName>
</protein>
<dbReference type="Proteomes" id="UP001459204">
    <property type="component" value="Unassembled WGS sequence"/>
</dbReference>
<dbReference type="RefSeq" id="WP_341725375.1">
    <property type="nucleotide sequence ID" value="NZ_JBBWWT010000002.1"/>
</dbReference>
<evidence type="ECO:0000259" key="2">
    <source>
        <dbReference type="Pfam" id="PF10026"/>
    </source>
</evidence>
<gene>
    <name evidence="3" type="ORF">AAD027_07445</name>
</gene>
<evidence type="ECO:0000256" key="1">
    <source>
        <dbReference type="SAM" id="SignalP"/>
    </source>
</evidence>
<feature type="chain" id="PRO_5046042027" evidence="1">
    <location>
        <begin position="20"/>
        <end position="312"/>
    </location>
</feature>
<evidence type="ECO:0000313" key="4">
    <source>
        <dbReference type="Proteomes" id="UP001459204"/>
    </source>
</evidence>
<keyword evidence="1" id="KW-0732">Signal</keyword>
<dbReference type="Pfam" id="PF10026">
    <property type="entry name" value="DUF2268"/>
    <property type="match status" value="1"/>
</dbReference>
<keyword evidence="3" id="KW-0378">Hydrolase</keyword>
<dbReference type="GO" id="GO:0008233">
    <property type="term" value="F:peptidase activity"/>
    <property type="evidence" value="ECO:0007669"/>
    <property type="project" value="UniProtKB-KW"/>
</dbReference>
<reference evidence="3 4" key="1">
    <citation type="submission" date="2024-04" db="EMBL/GenBank/DDBJ databases">
        <title>Draft genome sequence of Pseudoxanthomonas putridarboris WD12.</title>
        <authorList>
            <person name="Oh J."/>
        </authorList>
    </citation>
    <scope>NUCLEOTIDE SEQUENCE [LARGE SCALE GENOMIC DNA]</scope>
    <source>
        <strain evidence="3 4">WD12</strain>
    </source>
</reference>
<name>A0ABU9IZ16_9GAMM</name>
<keyword evidence="4" id="KW-1185">Reference proteome</keyword>
<feature type="domain" description="DUF2268" evidence="2">
    <location>
        <begin position="169"/>
        <end position="283"/>
    </location>
</feature>
<comment type="caution">
    <text evidence="3">The sequence shown here is derived from an EMBL/GenBank/DDBJ whole genome shotgun (WGS) entry which is preliminary data.</text>
</comment>
<feature type="signal peptide" evidence="1">
    <location>
        <begin position="1"/>
        <end position="19"/>
    </location>
</feature>
<sequence length="312" mass="33827">MGRGTMVFTLACAMASAAAQEAPAVGSAATAGAVVQTGDVDLFYRVYDKADGRPTAEQLQRDYLDQGSEGLHLFARLRNISGQRIADTLTTNPSLYADAKRCLAVLPRARERLETALRTLGSSYADARFPPVTIAIGRGKPVAVGAPDTGIQVGLEALCATDWLNPDVEDRIVYVLAHEYVHVQQVEAHAISEKEAPTVLEISLIEGIAEFVGELIAGQVAYSRNAAAAAGRELEIETRFAADVDKTDLSDWAYNATPDTPGDLGYWVGYRIAKAYYRNAPDKRQALREILEMDDAEDFLAKSGWYPGIELE</sequence>
<keyword evidence="3" id="KW-0645">Protease</keyword>
<dbReference type="InterPro" id="IPR018728">
    <property type="entry name" value="DUF2268"/>
</dbReference>